<accession>A0A836ZTL9</accession>
<name>A0A836ZTL9_XANVA</name>
<organism evidence="1">
    <name type="scientific">Xanthomonas vasicola pv. vasculorum NCPPB 890</name>
    <dbReference type="NCBI Taxonomy" id="1184265"/>
    <lineage>
        <taxon>Bacteria</taxon>
        <taxon>Pseudomonadati</taxon>
        <taxon>Pseudomonadota</taxon>
        <taxon>Gammaproteobacteria</taxon>
        <taxon>Lysobacterales</taxon>
        <taxon>Lysobacteraceae</taxon>
        <taxon>Xanthomonas</taxon>
    </lineage>
</organism>
<dbReference type="GeneID" id="69689319"/>
<dbReference type="AlphaFoldDB" id="A0A836ZTL9"/>
<proteinExistence type="predicted"/>
<gene>
    <name evidence="1" type="ORF">A11K_0110870</name>
</gene>
<sequence>MHKAVDKCAQAPARNAVKIGGEKMTNHWRRIFFACGCSDLDRIGKVVGTSSLRNLCAFARCQNDVVRMQTASGVPTAHAVHFSGVV</sequence>
<protein>
    <submittedName>
        <fullName evidence="1">Uncharacterized protein</fullName>
    </submittedName>
</protein>
<dbReference type="EMBL" id="AKBN01000596">
    <property type="protein sequence ID" value="KFA02228.1"/>
    <property type="molecule type" value="Genomic_DNA"/>
</dbReference>
<comment type="caution">
    <text evidence="1">The sequence shown here is derived from an EMBL/GenBank/DDBJ whole genome shotgun (WGS) entry which is preliminary data.</text>
</comment>
<dbReference type="RefSeq" id="WP_010381137.1">
    <property type="nucleotide sequence ID" value="NZ_AKBN02000005.1"/>
</dbReference>
<reference evidence="1" key="1">
    <citation type="submission" date="2012-05" db="EMBL/GenBank/DDBJ databases">
        <authorList>
            <person name="Studholme D.J."/>
            <person name="Wasukira A."/>
            <person name="Grant M."/>
        </authorList>
    </citation>
    <scope>NUCLEOTIDE SEQUENCE [LARGE SCALE GENOMIC DNA]</scope>
    <source>
        <strain evidence="1">NCPPB 890</strain>
    </source>
</reference>
<evidence type="ECO:0000313" key="1">
    <source>
        <dbReference type="EMBL" id="KFA02228.1"/>
    </source>
</evidence>